<evidence type="ECO:0000313" key="12">
    <source>
        <dbReference type="EMBL" id="AKV40698.1"/>
    </source>
</evidence>
<dbReference type="GO" id="GO:0006508">
    <property type="term" value="P:proteolysis"/>
    <property type="evidence" value="ECO:0007669"/>
    <property type="project" value="UniProtKB-KW"/>
</dbReference>
<protein>
    <recommendedName>
        <fullName evidence="9">Capsid scaffolding protein</fullName>
    </recommendedName>
    <alternativeName>
        <fullName evidence="9">Protease precursor</fullName>
        <shortName evidence="9">pPR</shortName>
    </alternativeName>
    <component>
        <recommendedName>
            <fullName evidence="9">Assemblin</fullName>
            <ecNumber evidence="9">3.4.21.97</ecNumber>
        </recommendedName>
        <alternativeName>
            <fullName evidence="9">Protease</fullName>
            <shortName evidence="9">Pr</shortName>
        </alternativeName>
    </component>
    <component>
        <recommendedName>
            <fullName evidence="9">Assembly protein</fullName>
            <shortName evidence="9">AP</shortName>
        </recommendedName>
        <alternativeName>
            <fullName evidence="9">Capsid assembly protein</fullName>
        </alternativeName>
    </component>
</protein>
<feature type="chain" id="PRO_5044508139" description="Capsid scaffolding protein" evidence="9">
    <location>
        <begin position="1"/>
        <end position="490"/>
    </location>
</feature>
<name>A0A0K1R1C6_9ALPH</name>
<evidence type="ECO:0000256" key="2">
    <source>
        <dbReference type="ARBA" id="ARBA00022562"/>
    </source>
</evidence>
<dbReference type="EC" id="3.4.21.97" evidence="9"/>
<evidence type="ECO:0000256" key="9">
    <source>
        <dbReference type="HAMAP-Rule" id="MF_04008"/>
    </source>
</evidence>
<keyword evidence="7 9" id="KW-0118">Viral capsid assembly</keyword>
<dbReference type="Pfam" id="PF00716">
    <property type="entry name" value="Peptidase_S21"/>
    <property type="match status" value="1"/>
</dbReference>
<dbReference type="GO" id="GO:0039708">
    <property type="term" value="P:nuclear capsid assembly"/>
    <property type="evidence" value="ECO:0007669"/>
    <property type="project" value="UniProtKB-ARBA"/>
</dbReference>
<comment type="subunit">
    <molecule>Assembly protein</molecule>
    <text evidence="9">Homomultimer. Interacts with major capsid protein.</text>
</comment>
<dbReference type="KEGG" id="vg:26122545"/>
<evidence type="ECO:0000256" key="3">
    <source>
        <dbReference type="ARBA" id="ARBA00022612"/>
    </source>
</evidence>
<comment type="function">
    <text evidence="9">Assembly protein: Plays a major role in capsid assembly. Acts as a scaffold protein by binding major capsid protein. Multimerizes in the nucleus such as major capsid protein forms the icosahedral T=16 capsid. Cleaved by assemblin after capsid completion. The cleavages products are evicted from the capsid before or during DNA packaging.</text>
</comment>
<evidence type="ECO:0000256" key="1">
    <source>
        <dbReference type="ARBA" id="ARBA00022553"/>
    </source>
</evidence>
<evidence type="ECO:0000256" key="4">
    <source>
        <dbReference type="ARBA" id="ARBA00022670"/>
    </source>
</evidence>
<keyword evidence="2 9" id="KW-1048">Host nucleus</keyword>
<keyword evidence="8 9" id="KW-1035">Host cytoplasm</keyword>
<dbReference type="Proteomes" id="UP000208106">
    <property type="component" value="Segment"/>
</dbReference>
<comment type="subcellular location">
    <molecule>Capsid scaffolding protein</molecule>
    <subcellularLocation>
        <location evidence="9">Host cytoplasm</location>
    </subcellularLocation>
</comment>
<proteinExistence type="inferred from homology"/>
<feature type="region of interest" description="Disordered" evidence="10">
    <location>
        <begin position="439"/>
        <end position="462"/>
    </location>
</feature>
<organism evidence="12 13">
    <name type="scientific">Testudinid alphaherpesvirus 3</name>
    <dbReference type="NCBI Taxonomy" id="2560801"/>
    <lineage>
        <taxon>Viruses</taxon>
        <taxon>Duplodnaviria</taxon>
        <taxon>Heunggongvirae</taxon>
        <taxon>Peploviricota</taxon>
        <taxon>Herviviricetes</taxon>
        <taxon>Herpesvirales</taxon>
        <taxon>Orthoherpesviridae</taxon>
        <taxon>Alphaherpesvirinae</taxon>
        <taxon>Scutavirus</taxon>
        <taxon>Scutavirus testudinidalpha3</taxon>
    </lineage>
</organism>
<gene>
    <name evidence="12" type="primary">ORF51</name>
    <name evidence="11" type="synonym">UL26</name>
</gene>
<dbReference type="InterPro" id="IPR035443">
    <property type="entry name" value="Herpes_virus_sf"/>
</dbReference>
<evidence type="ECO:0000313" key="14">
    <source>
        <dbReference type="Proteomes" id="UP000208106"/>
    </source>
</evidence>
<comment type="subunit">
    <molecule>Capsid scaffolding protein</molecule>
    <text evidence="9">Homomultimer. Interacts with major capsid protein.</text>
</comment>
<dbReference type="GO" id="GO:0019076">
    <property type="term" value="P:viral release from host cell"/>
    <property type="evidence" value="ECO:0007669"/>
    <property type="project" value="UniProtKB-UniRule"/>
</dbReference>
<dbReference type="Gene3D" id="3.20.16.10">
    <property type="entry name" value="Herpesvirus/Caudovirus protease domain"/>
    <property type="match status" value="1"/>
</dbReference>
<feature type="active site" description="Charge relay system" evidence="9">
    <location>
        <position position="131"/>
    </location>
</feature>
<evidence type="ECO:0000256" key="10">
    <source>
        <dbReference type="SAM" id="MobiDB-lite"/>
    </source>
</evidence>
<reference evidence="12 13" key="2">
    <citation type="journal article" date="2015" name="PLoS ONE">
        <title>A Genomic Approach to Unravel Host-Pathogen Interaction in Chelonians: The Example of Testudinid Herpesvirus 3.</title>
        <authorList>
            <person name="Origgi F.C."/>
            <person name="Tecilla M."/>
            <person name="Pilo P."/>
            <person name="Aloisio F."/>
            <person name="Otten P."/>
            <person name="Aguilar-Bultet L."/>
            <person name="Sattler U."/>
            <person name="Roccabianca P."/>
            <person name="Romero C.H."/>
            <person name="Bloom D.C."/>
            <person name="Jacobson E.R."/>
        </authorList>
    </citation>
    <scope>NUCLEOTIDE SEQUENCE [LARGE SCALE GENOMIC DNA]</scope>
    <source>
        <strain evidence="12">US1976/98</strain>
    </source>
</reference>
<dbReference type="Proteomes" id="UP000100290">
    <property type="component" value="Segment"/>
</dbReference>
<dbReference type="GO" id="GO:0030430">
    <property type="term" value="C:host cell cytoplasm"/>
    <property type="evidence" value="ECO:0007669"/>
    <property type="project" value="UniProtKB-SubCell"/>
</dbReference>
<accession>A0A0K1R1C6</accession>
<comment type="similarity">
    <text evidence="9">Belongs to the herpesviridae capsid scaffolding protein family.</text>
</comment>
<dbReference type="SUPFAM" id="SSF50789">
    <property type="entry name" value="Herpes virus serine proteinase, assemblin"/>
    <property type="match status" value="1"/>
</dbReference>
<evidence type="ECO:0000256" key="7">
    <source>
        <dbReference type="ARBA" id="ARBA00022950"/>
    </source>
</evidence>
<keyword evidence="14" id="KW-1185">Reference proteome</keyword>
<dbReference type="GO" id="GO:0042025">
    <property type="term" value="C:host cell nucleus"/>
    <property type="evidence" value="ECO:0007669"/>
    <property type="project" value="UniProtKB-SubCell"/>
</dbReference>
<comment type="catalytic activity">
    <reaction evidence="9">
        <text>Cleaves -Ala-|-Ser- and -Ala-|-Ala- bonds in the scaffold protein.</text>
        <dbReference type="EC" id="3.4.21.97"/>
    </reaction>
</comment>
<dbReference type="HAMAP" id="MF_04008">
    <property type="entry name" value="HSV_SCAF"/>
    <property type="match status" value="1"/>
</dbReference>
<comment type="caution">
    <text evidence="9">Lacks conserved residue(s) required for the propagation of feature annotation.</text>
</comment>
<dbReference type="InterPro" id="IPR001847">
    <property type="entry name" value="Peptidase_S21"/>
</dbReference>
<comment type="subcellular location">
    <molecule>Assembly protein</molecule>
    <subcellularLocation>
        <location evidence="9">Host nucleus</location>
    </subcellularLocation>
</comment>
<feature type="site" description="Cleavage; by assemblin; Release site" evidence="9">
    <location>
        <begin position="233"/>
        <end position="234"/>
    </location>
</feature>
<keyword evidence="1 9" id="KW-0597">Phosphoprotein</keyword>
<comment type="domain">
    <text evidence="9">Region of interaction between pPR and pAP is called Amino conserved domain (ACD). The region of interaction with major capsid protein is called carboxyl conserved domain (CCD).</text>
</comment>
<dbReference type="EMBL" id="KT008627">
    <property type="protein sequence ID" value="AKV40698.1"/>
    <property type="molecule type" value="Genomic_DNA"/>
</dbReference>
<evidence type="ECO:0000256" key="8">
    <source>
        <dbReference type="ARBA" id="ARBA00023200"/>
    </source>
</evidence>
<reference evidence="11 14" key="1">
    <citation type="journal article" date="2015" name="J. Virol.">
        <title>The Genome of a Tortoise Herpesvirus (Testudinid Herpesvirus 3) Has a Novel Structure and Contains a Large Region That Is Not Required for Replication In Vitro or Virulence In Vivo.</title>
        <authorList>
            <person name="Gandar F."/>
            <person name="Wilkie G.S."/>
            <person name="Gatherer D."/>
            <person name="Kerr K."/>
            <person name="Marlier D."/>
            <person name="Diez M."/>
            <person name="Marschang R.E."/>
            <person name="Mast J."/>
            <person name="Dewals B.G."/>
            <person name="Davison A.J."/>
            <person name="Vanderplasschen A.F."/>
        </authorList>
    </citation>
    <scope>NUCLEOTIDE SEQUENCE [LARGE SCALE GENOMIC DNA]</scope>
    <source>
        <strain evidence="11 14">1976</strain>
    </source>
</reference>
<dbReference type="EMBL" id="KM924292">
    <property type="protein sequence ID" value="AIU39269.1"/>
    <property type="molecule type" value="Genomic_DNA"/>
</dbReference>
<keyword evidence="3 9" id="KW-1188">Viral release from host cell</keyword>
<keyword evidence="6 9" id="KW-0720">Serine protease</keyword>
<keyword evidence="5 9" id="KW-0378">Hydrolase</keyword>
<feature type="chain" id="PRO_5044508140" description="Assembly protein" evidence="9">
    <location>
        <begin position="234"/>
        <end position="490"/>
    </location>
</feature>
<evidence type="ECO:0000313" key="11">
    <source>
        <dbReference type="EMBL" id="AIU39269.1"/>
    </source>
</evidence>
<feature type="compositionally biased region" description="Polar residues" evidence="10">
    <location>
        <begin position="439"/>
        <end position="457"/>
    </location>
</feature>
<dbReference type="GO" id="GO:0004252">
    <property type="term" value="F:serine-type endopeptidase activity"/>
    <property type="evidence" value="ECO:0007669"/>
    <property type="project" value="UniProtKB-UniRule"/>
</dbReference>
<comment type="PTM">
    <text evidence="9">Capsid scaffolding protein: Capsid scaffolding protein is cleaved by assemblin after formation of the spherical procapsid. As a result, the capsid obtains its mature, icosahedral shape. Cleavages occur at two or more sites: release (R-site) and maturation (M-site).</text>
</comment>
<evidence type="ECO:0000256" key="6">
    <source>
        <dbReference type="ARBA" id="ARBA00022825"/>
    </source>
</evidence>
<feature type="region of interest" description="Interaction with major capsid protein" evidence="9">
    <location>
        <begin position="470"/>
        <end position="490"/>
    </location>
</feature>
<comment type="subcellular location">
    <molecule>Assemblin</molecule>
    <subcellularLocation>
        <location evidence="9">Host nucleus</location>
    </subcellularLocation>
</comment>
<comment type="function">
    <text evidence="9">Assemblin: Protease that plays an essential role in virion assembly within the nucleus. Catalyzes the cleavage of the assembly protein after formation of the spherical procapsid. By that cleavage, the capsid matures and gains its icosahedral shape. The cleavage sites seem to include -Ala-Ser-, -Ala-Ala-, as well as Ala-Thr bonds. Assemblin and cleavages products are evicted from the capsid before or during DNA packaging.</text>
</comment>
<comment type="subunit">
    <molecule>Assemblin</molecule>
    <text evidence="9">Exists in a monomer-dimer equilibrium with the dimer being the active species.</text>
</comment>
<evidence type="ECO:0000256" key="5">
    <source>
        <dbReference type="ARBA" id="ARBA00022801"/>
    </source>
</evidence>
<sequence>MYPDVYVGGFLAVYTADSSDLYAVDREIMGRALPPDNIIPLNIDHRSKCVVGRVLTIHDCQYGPFCLCKITSKNLFEIMMNTADPSLFDNLQDRSEVEKLLYLISNYIASFSMSSKRINSLDEVDKNYIAHVSLCILGKRLGTVVVYHQELSSVVLPFDALSGTERDAIVAEAKAAEVNQSSWDNEFIEPVPEILYTSLFSQALNTNFIPNRWAELKKQKAVATMIGETYLQASSKASIPAGLQIKGPVENFQDKLGMENNERVSSGVKPPDCVYVPMEYFNKLVGNHHYPPTYHPPQPPPVPQYAQYYGAPSHISPTPNPKFSELESKLDNLLKQFNKPSEVAAPQQPCQPYYEKVITSRGVAFKRVGESSGLKRKLPPICYDDGSDEDDLVFPGEARHVTKQKKSAEKEPAVDNTAIASSLGLIMQTLSGFQSEIQQLKSKTQEAPSEAPSTSKVTPEPVETVDASYVAGIKTHTSNKNEFVKQMMAK</sequence>
<feature type="active site" description="Charge relay system" evidence="9">
    <location>
        <position position="112"/>
    </location>
</feature>
<keyword evidence="4 9" id="KW-0645">Protease</keyword>
<feature type="chain" id="PRO_5044508141" description="Assemblin" evidence="9">
    <location>
        <begin position="1"/>
        <end position="233"/>
    </location>
</feature>
<evidence type="ECO:0000313" key="13">
    <source>
        <dbReference type="Proteomes" id="UP000100290"/>
    </source>
</evidence>
<dbReference type="GO" id="GO:0042802">
    <property type="term" value="F:identical protein binding"/>
    <property type="evidence" value="ECO:0007669"/>
    <property type="project" value="UniProtKB-UniRule"/>
</dbReference>
<feature type="active site" description="Charge relay system" evidence="9">
    <location>
        <position position="45"/>
    </location>
</feature>
<dbReference type="PRINTS" id="PR00236">
    <property type="entry name" value="HSVCAPSIDP40"/>
</dbReference>
<comment type="function">
    <text evidence="9">Capsid scaffolding protein: Acts as a scaffold protein by binding major capsid protein in the cytoplasm, inducing the nuclear localization of both proteins. Multimerizes in the nucleus such as major capsid protein forms the icosahedral T=16 capsid. Autocatalytic cleavage releases the assembly protein, and subsequently abolishes interaction with major capsid protein. Cleavages products are evicted from the capsid before or during DNA packaging.</text>
</comment>